<dbReference type="EMBL" id="JAULSU010000003">
    <property type="protein sequence ID" value="KAK0624080.1"/>
    <property type="molecule type" value="Genomic_DNA"/>
</dbReference>
<evidence type="ECO:0000256" key="2">
    <source>
        <dbReference type="ARBA" id="ARBA00022857"/>
    </source>
</evidence>
<dbReference type="InterPro" id="IPR036291">
    <property type="entry name" value="NAD(P)-bd_dom_sf"/>
</dbReference>
<dbReference type="GO" id="GO:0005737">
    <property type="term" value="C:cytoplasm"/>
    <property type="evidence" value="ECO:0007669"/>
    <property type="project" value="TreeGrafter"/>
</dbReference>
<dbReference type="CDD" id="cd05325">
    <property type="entry name" value="carb_red_sniffer_like_SDR_c"/>
    <property type="match status" value="1"/>
</dbReference>
<reference evidence="4" key="1">
    <citation type="submission" date="2023-06" db="EMBL/GenBank/DDBJ databases">
        <title>Genome-scale phylogeny and comparative genomics of the fungal order Sordariales.</title>
        <authorList>
            <consortium name="Lawrence Berkeley National Laboratory"/>
            <person name="Hensen N."/>
            <person name="Bonometti L."/>
            <person name="Westerberg I."/>
            <person name="Brannstrom I.O."/>
            <person name="Guillou S."/>
            <person name="Cros-Aarteil S."/>
            <person name="Calhoun S."/>
            <person name="Haridas S."/>
            <person name="Kuo A."/>
            <person name="Mondo S."/>
            <person name="Pangilinan J."/>
            <person name="Riley R."/>
            <person name="Labutti K."/>
            <person name="Andreopoulos B."/>
            <person name="Lipzen A."/>
            <person name="Chen C."/>
            <person name="Yanf M."/>
            <person name="Daum C."/>
            <person name="Ng V."/>
            <person name="Clum A."/>
            <person name="Steindorff A."/>
            <person name="Ohm R."/>
            <person name="Martin F."/>
            <person name="Silar P."/>
            <person name="Natvig D."/>
            <person name="Lalanne C."/>
            <person name="Gautier V."/>
            <person name="Ament-Velasquez S.L."/>
            <person name="Kruys A."/>
            <person name="Hutchinson M.I."/>
            <person name="Powell A.J."/>
            <person name="Barry K."/>
            <person name="Miller A.N."/>
            <person name="Grigoriev I.V."/>
            <person name="Debuchy R."/>
            <person name="Gladieux P."/>
            <person name="Thoren M.H."/>
            <person name="Johannesson H."/>
        </authorList>
    </citation>
    <scope>NUCLEOTIDE SEQUENCE</scope>
    <source>
        <strain evidence="4">CBS 606.72</strain>
    </source>
</reference>
<keyword evidence="3" id="KW-0560">Oxidoreductase</keyword>
<gene>
    <name evidence="4" type="ORF">B0T14DRAFT_192912</name>
</gene>
<accession>A0AA40C3V7</accession>
<dbReference type="PANTHER" id="PTHR43544:SF7">
    <property type="entry name" value="NADB-LER2"/>
    <property type="match status" value="1"/>
</dbReference>
<evidence type="ECO:0000313" key="5">
    <source>
        <dbReference type="Proteomes" id="UP001175000"/>
    </source>
</evidence>
<dbReference type="PANTHER" id="PTHR43544">
    <property type="entry name" value="SHORT-CHAIN DEHYDROGENASE/REDUCTASE"/>
    <property type="match status" value="1"/>
</dbReference>
<evidence type="ECO:0000313" key="4">
    <source>
        <dbReference type="EMBL" id="KAK0624080.1"/>
    </source>
</evidence>
<keyword evidence="5" id="KW-1185">Reference proteome</keyword>
<dbReference type="Proteomes" id="UP001175000">
    <property type="component" value="Unassembled WGS sequence"/>
</dbReference>
<dbReference type="SUPFAM" id="SSF51735">
    <property type="entry name" value="NAD(P)-binding Rossmann-fold domains"/>
    <property type="match status" value="1"/>
</dbReference>
<dbReference type="InterPro" id="IPR002347">
    <property type="entry name" value="SDR_fam"/>
</dbReference>
<comment type="caution">
    <text evidence="4">The sequence shown here is derived from an EMBL/GenBank/DDBJ whole genome shotgun (WGS) entry which is preliminary data.</text>
</comment>
<evidence type="ECO:0000256" key="3">
    <source>
        <dbReference type="ARBA" id="ARBA00023002"/>
    </source>
</evidence>
<dbReference type="Gene3D" id="3.40.50.720">
    <property type="entry name" value="NAD(P)-binding Rossmann-like Domain"/>
    <property type="match status" value="1"/>
</dbReference>
<sequence length="251" mass="26100">MATTVLITGANRGIGKGYAEFYLSRPNHTVIAGVRGPQASSTQSLKSLPTAQDSKLIVIKIDSVSDTDAPHATKAIQAAGVDHLDIVIANAGIAVFNEPVATLNLDGLREQFEVNALGPVKLFQATAPLLKASKNPKFVVTSSLIGSTTDAVASSAQFGLAGYGASKAAANHIVRRIHYENEWLTALALNPGAVGTDMGATALDVLGPGAEWSVTVEESVKGQVKLIDEATRESTAENGGFLGFDGNALRY</sequence>
<dbReference type="InterPro" id="IPR051468">
    <property type="entry name" value="Fungal_SecMetab_SDRs"/>
</dbReference>
<dbReference type="AlphaFoldDB" id="A0AA40C3V7"/>
<protein>
    <submittedName>
        <fullName evidence="4">Short-chain dehydrogenase</fullName>
    </submittedName>
</protein>
<organism evidence="4 5">
    <name type="scientific">Immersiella caudata</name>
    <dbReference type="NCBI Taxonomy" id="314043"/>
    <lineage>
        <taxon>Eukaryota</taxon>
        <taxon>Fungi</taxon>
        <taxon>Dikarya</taxon>
        <taxon>Ascomycota</taxon>
        <taxon>Pezizomycotina</taxon>
        <taxon>Sordariomycetes</taxon>
        <taxon>Sordariomycetidae</taxon>
        <taxon>Sordariales</taxon>
        <taxon>Lasiosphaeriaceae</taxon>
        <taxon>Immersiella</taxon>
    </lineage>
</organism>
<dbReference type="GO" id="GO:0016491">
    <property type="term" value="F:oxidoreductase activity"/>
    <property type="evidence" value="ECO:0007669"/>
    <property type="project" value="UniProtKB-KW"/>
</dbReference>
<dbReference type="Pfam" id="PF00106">
    <property type="entry name" value="adh_short"/>
    <property type="match status" value="1"/>
</dbReference>
<evidence type="ECO:0000256" key="1">
    <source>
        <dbReference type="ARBA" id="ARBA00006484"/>
    </source>
</evidence>
<name>A0AA40C3V7_9PEZI</name>
<dbReference type="PRINTS" id="PR00081">
    <property type="entry name" value="GDHRDH"/>
</dbReference>
<proteinExistence type="inferred from homology"/>
<keyword evidence="2" id="KW-0521">NADP</keyword>
<comment type="similarity">
    <text evidence="1">Belongs to the short-chain dehydrogenases/reductases (SDR) family.</text>
</comment>